<proteinExistence type="predicted"/>
<accession>A0A3E0VGF2</accession>
<reference evidence="1 2" key="1">
    <citation type="submission" date="2017-04" db="EMBL/GenBank/DDBJ databases">
        <title>Comparative genome analysis of Subtercola boreus.</title>
        <authorList>
            <person name="Cho Y.-J."/>
            <person name="Cho A."/>
            <person name="Kim O.-S."/>
            <person name="Lee J.-I."/>
        </authorList>
    </citation>
    <scope>NUCLEOTIDE SEQUENCE [LARGE SCALE GENOMIC DNA]</scope>
    <source>
        <strain evidence="1 2">K300</strain>
    </source>
</reference>
<protein>
    <submittedName>
        <fullName evidence="1">Uncharacterized protein</fullName>
    </submittedName>
</protein>
<dbReference type="AlphaFoldDB" id="A0A3E0VGF2"/>
<comment type="caution">
    <text evidence="1">The sequence shown here is derived from an EMBL/GenBank/DDBJ whole genome shotgun (WGS) entry which is preliminary data.</text>
</comment>
<dbReference type="RefSeq" id="WP_116414385.1">
    <property type="nucleotide sequence ID" value="NZ_NBWZ01000001.1"/>
</dbReference>
<evidence type="ECO:0000313" key="2">
    <source>
        <dbReference type="Proteomes" id="UP000256486"/>
    </source>
</evidence>
<dbReference type="Proteomes" id="UP000256486">
    <property type="component" value="Unassembled WGS sequence"/>
</dbReference>
<sequence length="191" mass="21132">MPGMLEREDIIDGLHELIARSRAAGIRGAEIKIIGGAALRLLYFDRPSTVDIDAFIEPHAEIEAVSLAIAEKRHWNADWLNDKARQFIPSWGQDVEWRLIHQDGHISVWVAPVDALLAMKLNALGGRAGRDASDVAKLLRLNGIETVEAAEELFERFYPGDAFSARTVAALERMYRIGLPGHPVTPPVPVL</sequence>
<organism evidence="1 2">
    <name type="scientific">Subtercola boreus</name>
    <dbReference type="NCBI Taxonomy" id="120213"/>
    <lineage>
        <taxon>Bacteria</taxon>
        <taxon>Bacillati</taxon>
        <taxon>Actinomycetota</taxon>
        <taxon>Actinomycetes</taxon>
        <taxon>Micrococcales</taxon>
        <taxon>Microbacteriaceae</taxon>
        <taxon>Subtercola</taxon>
    </lineage>
</organism>
<keyword evidence="2" id="KW-1185">Reference proteome</keyword>
<dbReference type="OrthoDB" id="4376297at2"/>
<name>A0A3E0VGF2_9MICO</name>
<evidence type="ECO:0000313" key="1">
    <source>
        <dbReference type="EMBL" id="RFA08992.1"/>
    </source>
</evidence>
<gene>
    <name evidence="1" type="ORF">B7R54_06975</name>
</gene>
<dbReference type="EMBL" id="NBWZ01000001">
    <property type="protein sequence ID" value="RFA08992.1"/>
    <property type="molecule type" value="Genomic_DNA"/>
</dbReference>